<dbReference type="SUPFAM" id="SSF51905">
    <property type="entry name" value="FAD/NAD(P)-binding domain"/>
    <property type="match status" value="1"/>
</dbReference>
<feature type="domain" description="Rubredoxin binding" evidence="1">
    <location>
        <begin position="52"/>
        <end position="121"/>
    </location>
</feature>
<evidence type="ECO:0000313" key="2">
    <source>
        <dbReference type="EMBL" id="MDF0750885.1"/>
    </source>
</evidence>
<dbReference type="Gene3D" id="3.30.390.120">
    <property type="match status" value="1"/>
</dbReference>
<sequence length="130" mass="14231">MQVNGGMKTTVPDVFAIGDCVEINGRLLPYIAPITYGIRALADTLLGRPTMVQYPPMPVIVKTAALPLTLLSPSNSLEGRWQVERDEHGSRAFFLDESECLQGFVLAGQVVSERQSWVDQCGEPLKRSVA</sequence>
<dbReference type="InterPro" id="IPR041364">
    <property type="entry name" value="Rbx-bd"/>
</dbReference>
<dbReference type="EMBL" id="JANCMW010000006">
    <property type="protein sequence ID" value="MDF0750885.1"/>
    <property type="molecule type" value="Genomic_DNA"/>
</dbReference>
<gene>
    <name evidence="2" type="ORF">NLU14_11685</name>
</gene>
<proteinExistence type="predicted"/>
<dbReference type="Gene3D" id="3.50.50.60">
    <property type="entry name" value="FAD/NAD(P)-binding domain"/>
    <property type="match status" value="1"/>
</dbReference>
<protein>
    <recommendedName>
        <fullName evidence="1">Rubredoxin binding domain-containing protein</fullName>
    </recommendedName>
</protein>
<comment type="caution">
    <text evidence="2">The sequence shown here is derived from an EMBL/GenBank/DDBJ whole genome shotgun (WGS) entry which is preliminary data.</text>
</comment>
<organism evidence="2 3">
    <name type="scientific">Marinobacter iranensis</name>
    <dbReference type="NCBI Taxonomy" id="2962607"/>
    <lineage>
        <taxon>Bacteria</taxon>
        <taxon>Pseudomonadati</taxon>
        <taxon>Pseudomonadota</taxon>
        <taxon>Gammaproteobacteria</taxon>
        <taxon>Pseudomonadales</taxon>
        <taxon>Marinobacteraceae</taxon>
        <taxon>Marinobacter</taxon>
    </lineage>
</organism>
<dbReference type="Pfam" id="PF18113">
    <property type="entry name" value="Rbx_binding"/>
    <property type="match status" value="1"/>
</dbReference>
<evidence type="ECO:0000313" key="3">
    <source>
        <dbReference type="Proteomes" id="UP001143391"/>
    </source>
</evidence>
<keyword evidence="3" id="KW-1185">Reference proteome</keyword>
<dbReference type="InterPro" id="IPR036188">
    <property type="entry name" value="FAD/NAD-bd_sf"/>
</dbReference>
<reference evidence="2" key="1">
    <citation type="submission" date="2022-07" db="EMBL/GenBank/DDBJ databases">
        <title>Marinobacter iranensis a new bacterium isolate from a hipersaline lake in Iran.</title>
        <authorList>
            <person name="Mohammad A.M.A."/>
            <person name="Cristina S.-P."/>
            <person name="Antonio V."/>
        </authorList>
    </citation>
    <scope>NUCLEOTIDE SEQUENCE</scope>
    <source>
        <strain evidence="2">71-i</strain>
    </source>
</reference>
<accession>A0ABT5YB13</accession>
<name>A0ABT5YB13_9GAMM</name>
<evidence type="ECO:0000259" key="1">
    <source>
        <dbReference type="Pfam" id="PF18113"/>
    </source>
</evidence>
<dbReference type="Proteomes" id="UP001143391">
    <property type="component" value="Unassembled WGS sequence"/>
</dbReference>